<dbReference type="Gene3D" id="1.20.1600.10">
    <property type="entry name" value="Outer membrane efflux proteins (OEP)"/>
    <property type="match status" value="1"/>
</dbReference>
<dbReference type="RefSeq" id="WP_377095756.1">
    <property type="nucleotide sequence ID" value="NZ_JBHSJM010000001.1"/>
</dbReference>
<comment type="subcellular location">
    <subcellularLocation>
        <location evidence="2">Cell membrane</location>
        <topology evidence="2">Lipid-anchor</topology>
    </subcellularLocation>
</comment>
<dbReference type="InterPro" id="IPR003423">
    <property type="entry name" value="OMP_efflux"/>
</dbReference>
<keyword evidence="2" id="KW-1134">Transmembrane beta strand</keyword>
<keyword evidence="2" id="KW-0564">Palmitate</keyword>
<keyword evidence="4" id="KW-1133">Transmembrane helix</keyword>
<comment type="similarity">
    <text evidence="1 2">Belongs to the outer membrane factor (OMF) (TC 1.B.17) family.</text>
</comment>
<reference evidence="6" key="1">
    <citation type="journal article" date="2019" name="Int. J. Syst. Evol. Microbiol.">
        <title>The Global Catalogue of Microorganisms (GCM) 10K type strain sequencing project: providing services to taxonomists for standard genome sequencing and annotation.</title>
        <authorList>
            <consortium name="The Broad Institute Genomics Platform"/>
            <consortium name="The Broad Institute Genome Sequencing Center for Infectious Disease"/>
            <person name="Wu L."/>
            <person name="Ma J."/>
        </authorList>
    </citation>
    <scope>NUCLEOTIDE SEQUENCE [LARGE SCALE GENOMIC DNA]</scope>
    <source>
        <strain evidence="6">JCM 16545</strain>
    </source>
</reference>
<dbReference type="PANTHER" id="PTHR30203:SF29">
    <property type="entry name" value="PROTEIN CYAE"/>
    <property type="match status" value="1"/>
</dbReference>
<dbReference type="EMBL" id="JBHUJC010000027">
    <property type="protein sequence ID" value="MFD2276765.1"/>
    <property type="molecule type" value="Genomic_DNA"/>
</dbReference>
<dbReference type="InterPro" id="IPR010131">
    <property type="entry name" value="MdtP/NodT-like"/>
</dbReference>
<evidence type="ECO:0000256" key="4">
    <source>
        <dbReference type="SAM" id="Phobius"/>
    </source>
</evidence>
<dbReference type="PANTHER" id="PTHR30203">
    <property type="entry name" value="OUTER MEMBRANE CATION EFFLUX PROTEIN"/>
    <property type="match status" value="1"/>
</dbReference>
<keyword evidence="2 4" id="KW-0472">Membrane</keyword>
<evidence type="ECO:0000313" key="5">
    <source>
        <dbReference type="EMBL" id="MFD2276765.1"/>
    </source>
</evidence>
<dbReference type="Gene3D" id="2.20.200.10">
    <property type="entry name" value="Outer membrane efflux proteins (OEP)"/>
    <property type="match status" value="1"/>
</dbReference>
<gene>
    <name evidence="5" type="ORF">ACFSQZ_09820</name>
</gene>
<protein>
    <submittedName>
        <fullName evidence="5">Efflux transporter outer membrane subunit</fullName>
    </submittedName>
</protein>
<evidence type="ECO:0000313" key="6">
    <source>
        <dbReference type="Proteomes" id="UP001597297"/>
    </source>
</evidence>
<keyword evidence="2" id="KW-0449">Lipoprotein</keyword>
<organism evidence="5 6">
    <name type="scientific">Rubritalea spongiae</name>
    <dbReference type="NCBI Taxonomy" id="430797"/>
    <lineage>
        <taxon>Bacteria</taxon>
        <taxon>Pseudomonadati</taxon>
        <taxon>Verrucomicrobiota</taxon>
        <taxon>Verrucomicrobiia</taxon>
        <taxon>Verrucomicrobiales</taxon>
        <taxon>Rubritaleaceae</taxon>
        <taxon>Rubritalea</taxon>
    </lineage>
</organism>
<feature type="transmembrane region" description="Helical" evidence="4">
    <location>
        <begin position="12"/>
        <end position="31"/>
    </location>
</feature>
<dbReference type="Proteomes" id="UP001597297">
    <property type="component" value="Unassembled WGS sequence"/>
</dbReference>
<dbReference type="Pfam" id="PF02321">
    <property type="entry name" value="OEP"/>
    <property type="match status" value="2"/>
</dbReference>
<proteinExistence type="inferred from homology"/>
<evidence type="ECO:0000256" key="1">
    <source>
        <dbReference type="ARBA" id="ARBA00007613"/>
    </source>
</evidence>
<keyword evidence="2 4" id="KW-0812">Transmembrane</keyword>
<dbReference type="NCBIfam" id="TIGR01845">
    <property type="entry name" value="outer_NodT"/>
    <property type="match status" value="1"/>
</dbReference>
<keyword evidence="6" id="KW-1185">Reference proteome</keyword>
<comment type="caution">
    <text evidence="5">The sequence shown here is derived from an EMBL/GenBank/DDBJ whole genome shotgun (WGS) entry which is preliminary data.</text>
</comment>
<feature type="region of interest" description="Disordered" evidence="3">
    <location>
        <begin position="277"/>
        <end position="296"/>
    </location>
</feature>
<accession>A0ABW5E534</accession>
<dbReference type="PROSITE" id="PS51257">
    <property type="entry name" value="PROKAR_LIPOPROTEIN"/>
    <property type="match status" value="1"/>
</dbReference>
<sequence>MHFHFVRSIREIAIRGIAVCSVAGCSVLLIACAAKPPESQMLKVEQMAPNSWSATKEGKAGVDRDWVASFKDKQLSNLVDEAMARNTDMRAQAERVAQARQNAYLAGAAARPTLAAEINGDRSQRQFVGFPFGGSSIQNGSYADLRMNWEIDLWGRIRMGQTAAISDAQAAELDQKAAEAALAAEVCKAWFALGEAGEQLELAQEVVRIRKSSVESIADRFERNLGGEGGSASQLRLAQTDLATAESLVSQRMSDMALAKRRLELLCGRYPEGKLKGSNALTKMPKSPPSGVPSSLLQRRPDVVAAERRYAAAVSRVKEAKRAIFPIISLTGSYGTASDALEQIVNNNFSTWSIGGTLVQNILTGGRVKGEIELRNSKEREELAKLEGVVLKAFSEVENALVVENWLSKRVKDMQRAYDLSKEAAKAANDDFLDGTGDVLTLLSAQRSAVDIGASLLTLKRMQLDNRVDLHLALGGEFRFKGK</sequence>
<dbReference type="SUPFAM" id="SSF56954">
    <property type="entry name" value="Outer membrane efflux proteins (OEP)"/>
    <property type="match status" value="1"/>
</dbReference>
<name>A0ABW5E534_9BACT</name>
<evidence type="ECO:0000256" key="2">
    <source>
        <dbReference type="RuleBase" id="RU362097"/>
    </source>
</evidence>
<evidence type="ECO:0000256" key="3">
    <source>
        <dbReference type="SAM" id="MobiDB-lite"/>
    </source>
</evidence>